<dbReference type="Proteomes" id="UP000000768">
    <property type="component" value="Chromosome 7"/>
</dbReference>
<name>A0A1B6PHA5_SORBI</name>
<reference evidence="2" key="2">
    <citation type="submission" date="2017-02" db="EMBL/GenBank/DDBJ databases">
        <title>WGS assembly of Sorghum bicolor.</title>
        <authorList>
            <person name="Paterson A."/>
            <person name="Mullet J."/>
            <person name="Bowers J."/>
            <person name="Bruggmann R."/>
            <person name="Dubchak I."/>
            <person name="Grimwood J."/>
            <person name="Gundlach H."/>
            <person name="Haberer G."/>
            <person name="Hellsten U."/>
            <person name="Mitros T."/>
            <person name="Poliakov A."/>
            <person name="Schmutz J."/>
            <person name="Spannagl M."/>
            <person name="Tang H."/>
            <person name="Wang X."/>
            <person name="Wicker T."/>
            <person name="Bharti A."/>
            <person name="Chapman J."/>
            <person name="Feltus F."/>
            <person name="Gowik U."/>
            <person name="Grigoriev I."/>
            <person name="Lyons E."/>
            <person name="Maher C."/>
            <person name="Martis M."/>
            <person name="Narechania A."/>
            <person name="Otillar R."/>
            <person name="Penning B."/>
            <person name="Salamov A."/>
            <person name="Wang Y."/>
            <person name="Zhang L."/>
            <person name="Carpita N."/>
            <person name="Freeling M."/>
            <person name="Gingle A."/>
            <person name="Hash C."/>
            <person name="Keller B."/>
            <person name="Klein P."/>
            <person name="Kresovich S."/>
            <person name="Mccann M."/>
            <person name="Ming R."/>
            <person name="Peterson D."/>
            <person name="Rahman M."/>
            <person name="Ware D."/>
            <person name="Westhoff P."/>
            <person name="Mayer K."/>
            <person name="Messing J."/>
            <person name="Sims D."/>
            <person name="Jenkins J."/>
            <person name="Shu S."/>
            <person name="Rokhsar D."/>
        </authorList>
    </citation>
    <scope>NUCLEOTIDE SEQUENCE</scope>
</reference>
<dbReference type="EMBL" id="CM000766">
    <property type="protein sequence ID" value="KXG25059.1"/>
    <property type="molecule type" value="Genomic_DNA"/>
</dbReference>
<evidence type="ECO:0000256" key="1">
    <source>
        <dbReference type="SAM" id="MobiDB-lite"/>
    </source>
</evidence>
<dbReference type="Gramene" id="KXG25060">
    <property type="protein sequence ID" value="KXG25060"/>
    <property type="gene ID" value="SORBI_3007G114100"/>
</dbReference>
<evidence type="ECO:0000313" key="2">
    <source>
        <dbReference type="EMBL" id="KXG25060.1"/>
    </source>
</evidence>
<proteinExistence type="predicted"/>
<dbReference type="InParanoid" id="A0A1B6PHA5"/>
<feature type="region of interest" description="Disordered" evidence="1">
    <location>
        <begin position="66"/>
        <end position="98"/>
    </location>
</feature>
<protein>
    <submittedName>
        <fullName evidence="2">Uncharacterized protein</fullName>
    </submittedName>
</protein>
<accession>A0A1B6PHA5</accession>
<organism evidence="2 3">
    <name type="scientific">Sorghum bicolor</name>
    <name type="common">Sorghum</name>
    <name type="synonym">Sorghum vulgare</name>
    <dbReference type="NCBI Taxonomy" id="4558"/>
    <lineage>
        <taxon>Eukaryota</taxon>
        <taxon>Viridiplantae</taxon>
        <taxon>Streptophyta</taxon>
        <taxon>Embryophyta</taxon>
        <taxon>Tracheophyta</taxon>
        <taxon>Spermatophyta</taxon>
        <taxon>Magnoliopsida</taxon>
        <taxon>Liliopsida</taxon>
        <taxon>Poales</taxon>
        <taxon>Poaceae</taxon>
        <taxon>PACMAD clade</taxon>
        <taxon>Panicoideae</taxon>
        <taxon>Andropogonodae</taxon>
        <taxon>Andropogoneae</taxon>
        <taxon>Sorghinae</taxon>
        <taxon>Sorghum</taxon>
    </lineage>
</organism>
<feature type="region of interest" description="Disordered" evidence="1">
    <location>
        <begin position="1"/>
        <end position="21"/>
    </location>
</feature>
<keyword evidence="3" id="KW-1185">Reference proteome</keyword>
<gene>
    <name evidence="2" type="ORF">SORBI_3007G114100</name>
</gene>
<evidence type="ECO:0000313" key="3">
    <source>
        <dbReference type="Proteomes" id="UP000000768"/>
    </source>
</evidence>
<dbReference type="Gramene" id="KXG25059">
    <property type="protein sequence ID" value="KXG25059"/>
    <property type="gene ID" value="SORBI_3007G114100"/>
</dbReference>
<dbReference type="EMBL" id="CM000766">
    <property type="protein sequence ID" value="KXG25060.1"/>
    <property type="molecule type" value="Genomic_DNA"/>
</dbReference>
<sequence length="98" mass="9715">MWLKAGSLTSDGSSSPSFLTGDGACSSPPVFATAASQPAAAPLQAMTRAPDLVAVDHTSATFYTSHSSASSLPVAIEAPRTGDSATSSMLAPVAEETG</sequence>
<dbReference type="AlphaFoldDB" id="A0A1B6PHA5"/>
<reference evidence="3" key="3">
    <citation type="journal article" date="2018" name="Plant J.">
        <title>The Sorghum bicolor reference genome: improved assembly, gene annotations, a transcriptome atlas, and signatures of genome organization.</title>
        <authorList>
            <person name="McCormick R.F."/>
            <person name="Truong S.K."/>
            <person name="Sreedasyam A."/>
            <person name="Jenkins J."/>
            <person name="Shu S."/>
            <person name="Sims D."/>
            <person name="Kennedy M."/>
            <person name="Amirebrahimi M."/>
            <person name="Weers B.D."/>
            <person name="McKinley B."/>
            <person name="Mattison A."/>
            <person name="Morishige D.T."/>
            <person name="Grimwood J."/>
            <person name="Schmutz J."/>
            <person name="Mullet J.E."/>
        </authorList>
    </citation>
    <scope>NUCLEOTIDE SEQUENCE [LARGE SCALE GENOMIC DNA]</scope>
    <source>
        <strain evidence="3">cv. BTx623</strain>
    </source>
</reference>
<reference evidence="2 3" key="1">
    <citation type="journal article" date="2009" name="Nature">
        <title>The Sorghum bicolor genome and the diversification of grasses.</title>
        <authorList>
            <person name="Paterson A.H."/>
            <person name="Bowers J.E."/>
            <person name="Bruggmann R."/>
            <person name="Dubchak I."/>
            <person name="Grimwood J."/>
            <person name="Gundlach H."/>
            <person name="Haberer G."/>
            <person name="Hellsten U."/>
            <person name="Mitros T."/>
            <person name="Poliakov A."/>
            <person name="Schmutz J."/>
            <person name="Spannagl M."/>
            <person name="Tang H."/>
            <person name="Wang X."/>
            <person name="Wicker T."/>
            <person name="Bharti A.K."/>
            <person name="Chapman J."/>
            <person name="Feltus F.A."/>
            <person name="Gowik U."/>
            <person name="Grigoriev I.V."/>
            <person name="Lyons E."/>
            <person name="Maher C.A."/>
            <person name="Martis M."/>
            <person name="Narechania A."/>
            <person name="Otillar R.P."/>
            <person name="Penning B.W."/>
            <person name="Salamov A.A."/>
            <person name="Wang Y."/>
            <person name="Zhang L."/>
            <person name="Carpita N.C."/>
            <person name="Freeling M."/>
            <person name="Gingle A.R."/>
            <person name="Hash C.T."/>
            <person name="Keller B."/>
            <person name="Klein P."/>
            <person name="Kresovich S."/>
            <person name="McCann M.C."/>
            <person name="Ming R."/>
            <person name="Peterson D.G."/>
            <person name="Mehboob-ur-Rahman"/>
            <person name="Ware D."/>
            <person name="Westhoff P."/>
            <person name="Mayer K.F."/>
            <person name="Messing J."/>
            <person name="Rokhsar D.S."/>
        </authorList>
    </citation>
    <scope>NUCLEOTIDE SEQUENCE [LARGE SCALE GENOMIC DNA]</scope>
    <source>
        <strain evidence="3">cv. BTx623</strain>
    </source>
</reference>